<dbReference type="Proteomes" id="UP000294257">
    <property type="component" value="Unassembled WGS sequence"/>
</dbReference>
<evidence type="ECO:0000256" key="6">
    <source>
        <dbReference type="SAM" id="Phobius"/>
    </source>
</evidence>
<feature type="transmembrane region" description="Helical" evidence="6">
    <location>
        <begin position="26"/>
        <end position="51"/>
    </location>
</feature>
<dbReference type="GO" id="GO:0005886">
    <property type="term" value="C:plasma membrane"/>
    <property type="evidence" value="ECO:0007669"/>
    <property type="project" value="TreeGrafter"/>
</dbReference>
<dbReference type="PANTHER" id="PTHR38459:SF6">
    <property type="entry name" value="ARABINOGALACTAN BIOSYNTHESIS RECRUITING PROTEIN RV3789"/>
    <property type="match status" value="1"/>
</dbReference>
<feature type="domain" description="GtrA/DPMS transmembrane" evidence="7">
    <location>
        <begin position="25"/>
        <end position="142"/>
    </location>
</feature>
<evidence type="ECO:0000313" key="9">
    <source>
        <dbReference type="Proteomes" id="UP000294257"/>
    </source>
</evidence>
<dbReference type="PANTHER" id="PTHR38459">
    <property type="entry name" value="PROPHAGE BACTOPRENOL-LINKED GLUCOSE TRANSLOCASE HOMOLOG"/>
    <property type="match status" value="1"/>
</dbReference>
<evidence type="ECO:0000256" key="4">
    <source>
        <dbReference type="ARBA" id="ARBA00022989"/>
    </source>
</evidence>
<evidence type="ECO:0000313" key="8">
    <source>
        <dbReference type="EMBL" id="RZS45127.1"/>
    </source>
</evidence>
<accession>A0A4Q7L6Y8</accession>
<comment type="similarity">
    <text evidence="2">Belongs to the GtrA family.</text>
</comment>
<organism evidence="8 9">
    <name type="scientific">Herbihabitans rhizosphaerae</name>
    <dbReference type="NCBI Taxonomy" id="1872711"/>
    <lineage>
        <taxon>Bacteria</taxon>
        <taxon>Bacillati</taxon>
        <taxon>Actinomycetota</taxon>
        <taxon>Actinomycetes</taxon>
        <taxon>Pseudonocardiales</taxon>
        <taxon>Pseudonocardiaceae</taxon>
        <taxon>Herbihabitans</taxon>
    </lineage>
</organism>
<reference evidence="8 9" key="1">
    <citation type="submission" date="2019-02" db="EMBL/GenBank/DDBJ databases">
        <title>Genomic Encyclopedia of Type Strains, Phase IV (KMG-IV): sequencing the most valuable type-strain genomes for metagenomic binning, comparative biology and taxonomic classification.</title>
        <authorList>
            <person name="Goeker M."/>
        </authorList>
    </citation>
    <scope>NUCLEOTIDE SEQUENCE [LARGE SCALE GENOMIC DNA]</scope>
    <source>
        <strain evidence="8 9">DSM 101727</strain>
    </source>
</reference>
<comment type="subcellular location">
    <subcellularLocation>
        <location evidence="1">Membrane</location>
        <topology evidence="1">Multi-pass membrane protein</topology>
    </subcellularLocation>
</comment>
<feature type="transmembrane region" description="Helical" evidence="6">
    <location>
        <begin position="121"/>
        <end position="142"/>
    </location>
</feature>
<dbReference type="InterPro" id="IPR007267">
    <property type="entry name" value="GtrA_DPMS_TM"/>
</dbReference>
<protein>
    <submittedName>
        <fullName evidence="8">Putative flippase GtrA</fullName>
    </submittedName>
</protein>
<feature type="transmembrane region" description="Helical" evidence="6">
    <location>
        <begin position="57"/>
        <end position="75"/>
    </location>
</feature>
<feature type="transmembrane region" description="Helical" evidence="6">
    <location>
        <begin position="87"/>
        <end position="109"/>
    </location>
</feature>
<sequence>MTAVAPETEVQQQTERQGFLAQAIRFVLVGGFCAIIDFGVYRLCLALGLDAGIETDIARTISFIIGTVTAYFLNRKFTFNADGHSKAWGFAILYVLTYVAAVGMNKWMLAALPEGTWWTNLAWAISQGSATVVNFVVLRTVVYKQ</sequence>
<evidence type="ECO:0000256" key="2">
    <source>
        <dbReference type="ARBA" id="ARBA00009399"/>
    </source>
</evidence>
<dbReference type="OrthoDB" id="3828151at2"/>
<dbReference type="GO" id="GO:0000271">
    <property type="term" value="P:polysaccharide biosynthetic process"/>
    <property type="evidence" value="ECO:0007669"/>
    <property type="project" value="InterPro"/>
</dbReference>
<evidence type="ECO:0000256" key="5">
    <source>
        <dbReference type="ARBA" id="ARBA00023136"/>
    </source>
</evidence>
<keyword evidence="5 6" id="KW-0472">Membrane</keyword>
<dbReference type="Pfam" id="PF04138">
    <property type="entry name" value="GtrA_DPMS_TM"/>
    <property type="match status" value="1"/>
</dbReference>
<keyword evidence="3 6" id="KW-0812">Transmembrane</keyword>
<evidence type="ECO:0000256" key="1">
    <source>
        <dbReference type="ARBA" id="ARBA00004141"/>
    </source>
</evidence>
<comment type="caution">
    <text evidence="8">The sequence shown here is derived from an EMBL/GenBank/DDBJ whole genome shotgun (WGS) entry which is preliminary data.</text>
</comment>
<evidence type="ECO:0000259" key="7">
    <source>
        <dbReference type="Pfam" id="PF04138"/>
    </source>
</evidence>
<dbReference type="InterPro" id="IPR051401">
    <property type="entry name" value="GtrA_CellWall_Glycosyl"/>
</dbReference>
<dbReference type="EMBL" id="SGWQ01000001">
    <property type="protein sequence ID" value="RZS45127.1"/>
    <property type="molecule type" value="Genomic_DNA"/>
</dbReference>
<evidence type="ECO:0000256" key="3">
    <source>
        <dbReference type="ARBA" id="ARBA00022692"/>
    </source>
</evidence>
<gene>
    <name evidence="8" type="ORF">EV193_1011014</name>
</gene>
<name>A0A4Q7L6Y8_9PSEU</name>
<dbReference type="AlphaFoldDB" id="A0A4Q7L6Y8"/>
<keyword evidence="9" id="KW-1185">Reference proteome</keyword>
<keyword evidence="4 6" id="KW-1133">Transmembrane helix</keyword>
<proteinExistence type="inferred from homology"/>